<dbReference type="InterPro" id="IPR036047">
    <property type="entry name" value="F-box-like_dom_sf"/>
</dbReference>
<dbReference type="Gene3D" id="3.80.10.10">
    <property type="entry name" value="Ribonuclease Inhibitor"/>
    <property type="match status" value="1"/>
</dbReference>
<evidence type="ECO:0000259" key="1">
    <source>
        <dbReference type="PROSITE" id="PS50181"/>
    </source>
</evidence>
<dbReference type="PANTHER" id="PTHR20872">
    <property type="match status" value="1"/>
</dbReference>
<protein>
    <recommendedName>
        <fullName evidence="1">F-box domain-containing protein</fullName>
    </recommendedName>
</protein>
<evidence type="ECO:0000313" key="2">
    <source>
        <dbReference type="EMBL" id="CAB3399582.1"/>
    </source>
</evidence>
<comment type="caution">
    <text evidence="2">The sequence shown here is derived from an EMBL/GenBank/DDBJ whole genome shotgun (WGS) entry which is preliminary data.</text>
</comment>
<gene>
    <name evidence="2" type="ORF">CBOVIS_LOCUS2680</name>
</gene>
<dbReference type="Gene3D" id="1.20.1280.50">
    <property type="match status" value="1"/>
</dbReference>
<dbReference type="InterPro" id="IPR001810">
    <property type="entry name" value="F-box_dom"/>
</dbReference>
<accession>A0A8S1E724</accession>
<dbReference type="PROSITE" id="PS50181">
    <property type="entry name" value="FBOX"/>
    <property type="match status" value="1"/>
</dbReference>
<feature type="domain" description="F-box" evidence="1">
    <location>
        <begin position="6"/>
        <end position="52"/>
    </location>
</feature>
<name>A0A8S1E724_9PELO</name>
<dbReference type="InterPro" id="IPR032675">
    <property type="entry name" value="LRR_dom_sf"/>
</dbReference>
<dbReference type="EMBL" id="CADEPM010000002">
    <property type="protein sequence ID" value="CAB3399582.1"/>
    <property type="molecule type" value="Genomic_DNA"/>
</dbReference>
<dbReference type="SMART" id="SM00256">
    <property type="entry name" value="FBOX"/>
    <property type="match status" value="1"/>
</dbReference>
<sequence>MLSCPNSSWDRLPIETLQEIFSQLPIKNLGRCSQVCKQWYLVFNTDYPWRTFIFKDGIFVRRKFTQHSGWQYHIDHWKLRFLITNAARRWRILIIRPVTNLFNLYEFFRVLTNFSEYYEKHSPDDKPLAMIRTFHFQWRLHVEEDEVGGILHDKDIGTGGEMLHTLTNVVKHLHGLQSISLIDLQLTAWEAEQFIIELLEKFSTQLRYLSLLNVTLHAKSFLQIGLFLNLEKLLISPQMLQIDSLSLISCLRHLTTFCIIQDEKSVAAPCCNKEAWKQFKAQNCGRTKVWLILKGKPKIPLIIQPFAPVYGIKMEMSSGQLTHEVADDIVNFYSETLCQFVQCGLERMKRGNKMSERADSAIVRIASRCRNLEVLTFREHLSHGTALILGVYSKRNNFKLIIRKNAMLKRVCWCRRDLREFDIDFDWLKQISKNRDVLINEIQNLTENSWTVLEDRMYKSILT</sequence>
<proteinExistence type="predicted"/>
<reference evidence="2 3" key="1">
    <citation type="submission" date="2020-04" db="EMBL/GenBank/DDBJ databases">
        <authorList>
            <person name="Laetsch R D."/>
            <person name="Stevens L."/>
            <person name="Kumar S."/>
            <person name="Blaxter L. M."/>
        </authorList>
    </citation>
    <scope>NUCLEOTIDE SEQUENCE [LARGE SCALE GENOMIC DNA]</scope>
</reference>
<dbReference type="AlphaFoldDB" id="A0A8S1E724"/>
<dbReference type="PANTHER" id="PTHR20872:SF1">
    <property type="entry name" value="F-BOX DOMAIN-CONTAINING PROTEIN"/>
    <property type="match status" value="1"/>
</dbReference>
<keyword evidence="3" id="KW-1185">Reference proteome</keyword>
<dbReference type="Proteomes" id="UP000494206">
    <property type="component" value="Unassembled WGS sequence"/>
</dbReference>
<dbReference type="Pfam" id="PF12937">
    <property type="entry name" value="F-box-like"/>
    <property type="match status" value="1"/>
</dbReference>
<evidence type="ECO:0000313" key="3">
    <source>
        <dbReference type="Proteomes" id="UP000494206"/>
    </source>
</evidence>
<dbReference type="SUPFAM" id="SSF81383">
    <property type="entry name" value="F-box domain"/>
    <property type="match status" value="1"/>
</dbReference>
<dbReference type="OrthoDB" id="9974792at2759"/>
<organism evidence="2 3">
    <name type="scientific">Caenorhabditis bovis</name>
    <dbReference type="NCBI Taxonomy" id="2654633"/>
    <lineage>
        <taxon>Eukaryota</taxon>
        <taxon>Metazoa</taxon>
        <taxon>Ecdysozoa</taxon>
        <taxon>Nematoda</taxon>
        <taxon>Chromadorea</taxon>
        <taxon>Rhabditida</taxon>
        <taxon>Rhabditina</taxon>
        <taxon>Rhabditomorpha</taxon>
        <taxon>Rhabditoidea</taxon>
        <taxon>Rhabditidae</taxon>
        <taxon>Peloderinae</taxon>
        <taxon>Caenorhabditis</taxon>
    </lineage>
</organism>